<evidence type="ECO:0000256" key="2">
    <source>
        <dbReference type="SAM" id="SignalP"/>
    </source>
</evidence>
<evidence type="ECO:0000256" key="1">
    <source>
        <dbReference type="SAM" id="Phobius"/>
    </source>
</evidence>
<keyword evidence="3" id="KW-0808">Transferase</keyword>
<feature type="transmembrane region" description="Helical" evidence="1">
    <location>
        <begin position="182"/>
        <end position="203"/>
    </location>
</feature>
<dbReference type="Pfam" id="PF10333">
    <property type="entry name" value="Pga1"/>
    <property type="match status" value="1"/>
</dbReference>
<keyword evidence="1" id="KW-0812">Transmembrane</keyword>
<accession>A0A4P6XPA9</accession>
<sequence length="214" mass="24976">MLRRFLILSLCALAWANTEAYGFQIPNYYDIPLHRSDSSLSNEVKFLNETSLILTNHPILTLDSYSIENLVLTIPYDYLSKPKQRLYVRLNNYNNSMFDSNDLISVKLCWPATTPVNFNITHRFIQEHEFLGLESNTDNLDVYIVIDYQADFYAPEPVTYSDFEIVLAVSRLPNRLPIPIELYGFIIYLVDLLILVATFWPWISEYVFMHLAKS</sequence>
<dbReference type="AlphaFoldDB" id="A0A4P6XPA9"/>
<evidence type="ECO:0000313" key="4">
    <source>
        <dbReference type="Proteomes" id="UP000292447"/>
    </source>
</evidence>
<name>A0A4P6XPA9_9ASCO</name>
<keyword evidence="4" id="KW-1185">Reference proteome</keyword>
<dbReference type="EMBL" id="CP034459">
    <property type="protein sequence ID" value="QBM89317.1"/>
    <property type="molecule type" value="Genomic_DNA"/>
</dbReference>
<dbReference type="Proteomes" id="UP000292447">
    <property type="component" value="Chromosome IV"/>
</dbReference>
<evidence type="ECO:0000313" key="3">
    <source>
        <dbReference type="EMBL" id="QBM89317.1"/>
    </source>
</evidence>
<proteinExistence type="predicted"/>
<organism evidence="3 4">
    <name type="scientific">Metschnikowia aff. pulcherrima</name>
    <dbReference type="NCBI Taxonomy" id="2163413"/>
    <lineage>
        <taxon>Eukaryota</taxon>
        <taxon>Fungi</taxon>
        <taxon>Dikarya</taxon>
        <taxon>Ascomycota</taxon>
        <taxon>Saccharomycotina</taxon>
        <taxon>Pichiomycetes</taxon>
        <taxon>Metschnikowiaceae</taxon>
        <taxon>Metschnikowia</taxon>
    </lineage>
</organism>
<dbReference type="GO" id="GO:0016757">
    <property type="term" value="F:glycosyltransferase activity"/>
    <property type="evidence" value="ECO:0007669"/>
    <property type="project" value="UniProtKB-KW"/>
</dbReference>
<reference evidence="4" key="1">
    <citation type="submission" date="2019-03" db="EMBL/GenBank/DDBJ databases">
        <title>Snf2 controls pulcherriminic acid biosynthesis and connects pigmentation and antifungal activity of the yeast Metschnikowia pulcherrima.</title>
        <authorList>
            <person name="Gore-Lloyd D."/>
            <person name="Sumann I."/>
            <person name="Brachmann A.O."/>
            <person name="Schneeberger K."/>
            <person name="Ortiz-Merino R.A."/>
            <person name="Moreno-Beltran M."/>
            <person name="Schlaefli M."/>
            <person name="Kirner P."/>
            <person name="Santos Kron A."/>
            <person name="Wolfe K.H."/>
            <person name="Piel J."/>
            <person name="Ahrens C.H."/>
            <person name="Henk D."/>
            <person name="Freimoser F.M."/>
        </authorList>
    </citation>
    <scope>NUCLEOTIDE SEQUENCE [LARGE SCALE GENOMIC DNA]</scope>
    <source>
        <strain evidence="4">APC 1.2</strain>
    </source>
</reference>
<keyword evidence="3" id="KW-0328">Glycosyltransferase</keyword>
<keyword evidence="1" id="KW-0472">Membrane</keyword>
<gene>
    <name evidence="3" type="primary">MPUL0D03870</name>
    <name evidence="3" type="ORF">METSCH_D03870</name>
</gene>
<feature type="chain" id="PRO_5020610513" evidence="2">
    <location>
        <begin position="21"/>
        <end position="214"/>
    </location>
</feature>
<feature type="signal peptide" evidence="2">
    <location>
        <begin position="1"/>
        <end position="20"/>
    </location>
</feature>
<keyword evidence="2" id="KW-0732">Signal</keyword>
<protein>
    <submittedName>
        <fullName evidence="3">GPI-Mannosyltransferase II co-activator</fullName>
    </submittedName>
</protein>
<keyword evidence="1" id="KW-1133">Transmembrane helix</keyword>
<dbReference type="InterPro" id="IPR019433">
    <property type="entry name" value="GPI_ManTrfase_II_coact_Pga1"/>
</dbReference>